<keyword evidence="4" id="KW-1185">Reference proteome</keyword>
<dbReference type="STRING" id="1278819.BHE19_01530"/>
<accession>A0A1S1J9I3</accession>
<dbReference type="EMBL" id="MIKE01000011">
    <property type="protein sequence ID" value="OHT46224.1"/>
    <property type="molecule type" value="Genomic_DNA"/>
</dbReference>
<sequence length="64" mass="7464">MQNPFRNERIFLWVFPPWRMGFRLNGEIPPLFLTHKRGGKGSKLQLKLEAIQILSLCGYVPLPL</sequence>
<proteinExistence type="predicted"/>
<gene>
    <name evidence="2" type="ORF">B0A71_01555</name>
    <name evidence="1" type="ORF">BHE19_01530</name>
</gene>
<dbReference type="EMBL" id="MUHG01000002">
    <property type="protein sequence ID" value="OXB22183.1"/>
    <property type="molecule type" value="Genomic_DNA"/>
</dbReference>
<evidence type="ECO:0000313" key="1">
    <source>
        <dbReference type="EMBL" id="OHT46224.1"/>
    </source>
</evidence>
<reference evidence="3" key="2">
    <citation type="submission" date="2016-09" db="EMBL/GenBank/DDBJ databases">
        <authorList>
            <person name="Chen S."/>
            <person name="Walker E."/>
        </authorList>
    </citation>
    <scope>NUCLEOTIDE SEQUENCE [LARGE SCALE GENOMIC DNA]</scope>
    <source>
        <strain evidence="3">MSU</strain>
    </source>
</reference>
<comment type="caution">
    <text evidence="1">The sequence shown here is derived from an EMBL/GenBank/DDBJ whole genome shotgun (WGS) entry which is preliminary data.</text>
</comment>
<organism evidence="1 3">
    <name type="scientific">Flavobacterium tructae</name>
    <dbReference type="NCBI Taxonomy" id="1114873"/>
    <lineage>
        <taxon>Bacteria</taxon>
        <taxon>Pseudomonadati</taxon>
        <taxon>Bacteroidota</taxon>
        <taxon>Flavobacteriia</taxon>
        <taxon>Flavobacteriales</taxon>
        <taxon>Flavobacteriaceae</taxon>
        <taxon>Flavobacterium</taxon>
    </lineage>
</organism>
<evidence type="ECO:0000313" key="4">
    <source>
        <dbReference type="Proteomes" id="UP000198319"/>
    </source>
</evidence>
<dbReference type="Proteomes" id="UP000198319">
    <property type="component" value="Unassembled WGS sequence"/>
</dbReference>
<evidence type="ECO:0000313" key="2">
    <source>
        <dbReference type="EMBL" id="OXB22183.1"/>
    </source>
</evidence>
<dbReference type="AlphaFoldDB" id="A0A1S1J9I3"/>
<name>A0A1S1J9I3_9FLAO</name>
<reference evidence="2 4" key="3">
    <citation type="submission" date="2016-11" db="EMBL/GenBank/DDBJ databases">
        <title>Whole genomes of Flavobacteriaceae.</title>
        <authorList>
            <person name="Stine C."/>
            <person name="Li C."/>
            <person name="Tadesse D."/>
        </authorList>
    </citation>
    <scope>NUCLEOTIDE SEQUENCE [LARGE SCALE GENOMIC DNA]</scope>
    <source>
        <strain evidence="2 4">ATCC BAA-2541</strain>
    </source>
</reference>
<dbReference type="Proteomes" id="UP000180252">
    <property type="component" value="Unassembled WGS sequence"/>
</dbReference>
<protein>
    <submittedName>
        <fullName evidence="1">Uncharacterized protein</fullName>
    </submittedName>
</protein>
<reference evidence="1" key="1">
    <citation type="submission" date="2016-09" db="EMBL/GenBank/DDBJ databases">
        <authorList>
            <person name="Capua I."/>
            <person name="De Benedictis P."/>
            <person name="Joannis T."/>
            <person name="Lombin L.H."/>
            <person name="Cattoli G."/>
        </authorList>
    </citation>
    <scope>NUCLEOTIDE SEQUENCE [LARGE SCALE GENOMIC DNA]</scope>
    <source>
        <strain evidence="1">MSU</strain>
    </source>
</reference>
<evidence type="ECO:0000313" key="3">
    <source>
        <dbReference type="Proteomes" id="UP000180252"/>
    </source>
</evidence>